<dbReference type="EMBL" id="MRBO01000767">
    <property type="protein sequence ID" value="KAB2581908.1"/>
    <property type="molecule type" value="Genomic_DNA"/>
</dbReference>
<dbReference type="InterPro" id="IPR000667">
    <property type="entry name" value="Peptidase_S13"/>
</dbReference>
<dbReference type="PANTHER" id="PTHR30023">
    <property type="entry name" value="D-ALANYL-D-ALANINE CARBOXYPEPTIDASE"/>
    <property type="match status" value="1"/>
</dbReference>
<dbReference type="PANTHER" id="PTHR30023:SF0">
    <property type="entry name" value="PENICILLIN-SENSITIVE CARBOXYPEPTIDASE A"/>
    <property type="match status" value="1"/>
</dbReference>
<evidence type="ECO:0000256" key="1">
    <source>
        <dbReference type="ARBA" id="ARBA00006096"/>
    </source>
</evidence>
<evidence type="ECO:0000256" key="2">
    <source>
        <dbReference type="ARBA" id="ARBA00022801"/>
    </source>
</evidence>
<gene>
    <name evidence="4" type="ORF">BS297_28465</name>
</gene>
<comment type="caution">
    <text evidence="4">The sequence shown here is derived from an EMBL/GenBank/DDBJ whole genome shotgun (WGS) entry which is preliminary data.</text>
</comment>
<reference evidence="4 5" key="1">
    <citation type="journal article" date="2017" name="Poromechanics V (2013)">
        <title>Genomic Characterization of the Arsenic-Tolerant Actinobacterium, &lt;i&gt;Rhodococcus erythropolis&lt;/i&gt; S43.</title>
        <authorList>
            <person name="Retamal-Morales G."/>
            <person name="Mehnert M."/>
            <person name="Schwabe R."/>
            <person name="Tischler D."/>
            <person name="Schloemann M."/>
            <person name="Levican G.J."/>
        </authorList>
    </citation>
    <scope>NUCLEOTIDE SEQUENCE [LARGE SCALE GENOMIC DNA]</scope>
    <source>
        <strain evidence="4 5">S43</strain>
    </source>
</reference>
<dbReference type="Gene3D" id="3.40.710.10">
    <property type="entry name" value="DD-peptidase/beta-lactamase superfamily"/>
    <property type="match status" value="2"/>
</dbReference>
<dbReference type="PRINTS" id="PR00922">
    <property type="entry name" value="DADACBPTASE3"/>
</dbReference>
<keyword evidence="4" id="KW-0121">Carboxypeptidase</keyword>
<dbReference type="GO" id="GO:0000270">
    <property type="term" value="P:peptidoglycan metabolic process"/>
    <property type="evidence" value="ECO:0007669"/>
    <property type="project" value="TreeGrafter"/>
</dbReference>
<protein>
    <submittedName>
        <fullName evidence="4">D-alanyl-D-alanine carboxypeptidase/D-alanyl-D-alanine-endopeptidase</fullName>
    </submittedName>
</protein>
<name>A0A0C3ABY8_RHOER</name>
<keyword evidence="2" id="KW-0378">Hydrolase</keyword>
<evidence type="ECO:0000313" key="5">
    <source>
        <dbReference type="Proteomes" id="UP000325576"/>
    </source>
</evidence>
<dbReference type="InterPro" id="IPR012338">
    <property type="entry name" value="Beta-lactam/transpept-like"/>
</dbReference>
<feature type="transmembrane region" description="Helical" evidence="3">
    <location>
        <begin position="20"/>
        <end position="40"/>
    </location>
</feature>
<dbReference type="Proteomes" id="UP000325576">
    <property type="component" value="Unassembled WGS sequence"/>
</dbReference>
<dbReference type="NCBIfam" id="TIGR00666">
    <property type="entry name" value="PBP4"/>
    <property type="match status" value="1"/>
</dbReference>
<keyword evidence="3" id="KW-0812">Transmembrane</keyword>
<evidence type="ECO:0000313" key="4">
    <source>
        <dbReference type="EMBL" id="KAB2581908.1"/>
    </source>
</evidence>
<proteinExistence type="inferred from homology"/>
<dbReference type="GO" id="GO:0004185">
    <property type="term" value="F:serine-type carboxypeptidase activity"/>
    <property type="evidence" value="ECO:0007669"/>
    <property type="project" value="InterPro"/>
</dbReference>
<accession>A0A0C3ABY8</accession>
<keyword evidence="3" id="KW-1133">Transmembrane helix</keyword>
<evidence type="ECO:0000256" key="3">
    <source>
        <dbReference type="SAM" id="Phobius"/>
    </source>
</evidence>
<dbReference type="MEROPS" id="S13.004"/>
<sequence>MAGQGKKKIGSLEESRRRNFRILLAVGAVVVLAVAGVVVVKLGTSNDTAGSATVTTSPQPALVTPSPQVVPVPTDAPIPSASGIAAAIGPAVANPDLGKFTGVVADALTGNILWSADPSTPMTPASTTKVLTASAALLKLPLDHRLSTTVVPGASPGQVVLVGGGDPTLTATPKGQSGYYANAAHIADLVDQIKAAGTPVTSVVVDSSLFKGDNMATGWFPADIAAGYITPIESVMIEGGRYDGTQDESPRSETPALDAGKVLAQALGVDPANVSLGAAPAGAKPIATVQSAPLSDRLLQMMEHSDNVLAETIGREVAIASGIEASFTGAVDATGKTLQAAGFDYTGVSLHDSSGLSVDDLIPAQVLDRVMTAAAGDGDPKLRPLLDYLPVAGGTGSLSDRYASGNRTGAGWVRAKTGTLSTASALSGFVVDQNGRVLTFALMSNDRPPEVSRPALDAIAGALRNCGCQ</sequence>
<organism evidence="4 5">
    <name type="scientific">Rhodococcus erythropolis</name>
    <name type="common">Arthrobacter picolinophilus</name>
    <dbReference type="NCBI Taxonomy" id="1833"/>
    <lineage>
        <taxon>Bacteria</taxon>
        <taxon>Bacillati</taxon>
        <taxon>Actinomycetota</taxon>
        <taxon>Actinomycetes</taxon>
        <taxon>Mycobacteriales</taxon>
        <taxon>Nocardiaceae</taxon>
        <taxon>Rhodococcus</taxon>
        <taxon>Rhodococcus erythropolis group</taxon>
    </lineage>
</organism>
<dbReference type="Pfam" id="PF02113">
    <property type="entry name" value="Peptidase_S13"/>
    <property type="match status" value="2"/>
</dbReference>
<dbReference type="GO" id="GO:0006508">
    <property type="term" value="P:proteolysis"/>
    <property type="evidence" value="ECO:0007669"/>
    <property type="project" value="InterPro"/>
</dbReference>
<keyword evidence="3" id="KW-0472">Membrane</keyword>
<dbReference type="AlphaFoldDB" id="A0A0C3ABY8"/>
<keyword evidence="4" id="KW-0645">Protease</keyword>
<dbReference type="SUPFAM" id="SSF56601">
    <property type="entry name" value="beta-lactamase/transpeptidase-like"/>
    <property type="match status" value="1"/>
</dbReference>
<comment type="similarity">
    <text evidence="1">Belongs to the peptidase S13 family.</text>
</comment>